<dbReference type="InterPro" id="IPR009057">
    <property type="entry name" value="Homeodomain-like_sf"/>
</dbReference>
<dbReference type="GO" id="GO:0006310">
    <property type="term" value="P:DNA recombination"/>
    <property type="evidence" value="ECO:0007669"/>
    <property type="project" value="UniProtKB-KW"/>
</dbReference>
<dbReference type="AlphaFoldDB" id="F4GLJ4"/>
<feature type="region of interest" description="Disordered" evidence="2">
    <location>
        <begin position="35"/>
        <end position="56"/>
    </location>
</feature>
<protein>
    <submittedName>
        <fullName evidence="4">Integrase catalytic region</fullName>
    </submittedName>
</protein>
<dbReference type="InterPro" id="IPR001584">
    <property type="entry name" value="Integrase_cat-core"/>
</dbReference>
<dbReference type="InterPro" id="IPR051917">
    <property type="entry name" value="Transposase-Integrase"/>
</dbReference>
<keyword evidence="1" id="KW-0233">DNA recombination</keyword>
<dbReference type="GO" id="GO:0004803">
    <property type="term" value="F:transposase activity"/>
    <property type="evidence" value="ECO:0007669"/>
    <property type="project" value="TreeGrafter"/>
</dbReference>
<dbReference type="OrthoDB" id="396854at2"/>
<keyword evidence="5" id="KW-1185">Reference proteome</keyword>
<feature type="domain" description="Integrase catalytic" evidence="3">
    <location>
        <begin position="244"/>
        <end position="407"/>
    </location>
</feature>
<dbReference type="PANTHER" id="PTHR10948:SF23">
    <property type="entry name" value="TRANSPOSASE INSI FOR INSERTION SEQUENCE ELEMENT IS30A-RELATED"/>
    <property type="match status" value="1"/>
</dbReference>
<dbReference type="NCBIfam" id="NF033563">
    <property type="entry name" value="transpos_IS30"/>
    <property type="match status" value="1"/>
</dbReference>
<dbReference type="PROSITE" id="PS50994">
    <property type="entry name" value="INTEGRASE"/>
    <property type="match status" value="1"/>
</dbReference>
<evidence type="ECO:0000313" key="4">
    <source>
        <dbReference type="EMBL" id="AEC01964.1"/>
    </source>
</evidence>
<dbReference type="InterPro" id="IPR053392">
    <property type="entry name" value="Transposase_IS30-like"/>
</dbReference>
<sequence>MAKNHLTLSERIRIEGMVSQGISFARIAKELGKDRSTVSREVRRHPKEKKSGGYSRRFNDCRKRTGCPASGNCDDPGCRRERCSGCAAGCSRKLCPTYEQEICGKLRVVPYVCNACVDRSRCTLTKVFYEATHAQKEYLEDLSASRSGLAITEEEARAIQQIISPLLAQGQSLYSINQRHGQLIMRSTKTLYTYVNAGVFPDIGNIDLPRKVTYRRRKRKDGHQYKGDRRYRVGRTKEDFDAFMRERGNLSPVQMDTVEGPRSERRCLLTLQFTSCSVQLAFLREAHDAASVRAVFASLRQRLGDGFPLLFPVILTDNGSEFSCPEALETDGQGELLTRVFYCHPMACWEKAACENNHALIRRILPKGRTFSDLTQQKVDMMMNHVNSYPRAQYGGKSAYEMFVFLYGQELAQRIGLENVPTRNITLKPVLID</sequence>
<dbReference type="GO" id="GO:0032196">
    <property type="term" value="P:transposition"/>
    <property type="evidence" value="ECO:0007669"/>
    <property type="project" value="TreeGrafter"/>
</dbReference>
<dbReference type="EMBL" id="CP002659">
    <property type="protein sequence ID" value="AEC01964.1"/>
    <property type="molecule type" value="Genomic_DNA"/>
</dbReference>
<gene>
    <name evidence="4" type="ordered locus">Spico_0738</name>
</gene>
<reference evidence="4 5" key="2">
    <citation type="journal article" date="2012" name="Stand. Genomic Sci.">
        <title>Complete genome sequence of the termite hindgut bacterium Spirochaeta coccoides type strain (SPN1(T)), reclassification in the genus Sphaerochaeta as Sphaerochaeta coccoides comb. nov. and emendations of the family Spirochaetaceae and the genus Sphaerochaeta.</title>
        <authorList>
            <person name="Abt B."/>
            <person name="Han C."/>
            <person name="Scheuner C."/>
            <person name="Lu M."/>
            <person name="Lapidus A."/>
            <person name="Nolan M."/>
            <person name="Lucas S."/>
            <person name="Hammon N."/>
            <person name="Deshpande S."/>
            <person name="Cheng J.F."/>
            <person name="Tapia R."/>
            <person name="Goodwin L.A."/>
            <person name="Pitluck S."/>
            <person name="Liolios K."/>
            <person name="Pagani I."/>
            <person name="Ivanova N."/>
            <person name="Mavromatis K."/>
            <person name="Mikhailova N."/>
            <person name="Huntemann M."/>
            <person name="Pati A."/>
            <person name="Chen A."/>
            <person name="Palaniappan K."/>
            <person name="Land M."/>
            <person name="Hauser L."/>
            <person name="Brambilla E.M."/>
            <person name="Rohde M."/>
            <person name="Spring S."/>
            <person name="Gronow S."/>
            <person name="Goker M."/>
            <person name="Woyke T."/>
            <person name="Bristow J."/>
            <person name="Eisen J.A."/>
            <person name="Markowitz V."/>
            <person name="Hugenholtz P."/>
            <person name="Kyrpides N.C."/>
            <person name="Klenk H.P."/>
            <person name="Detter J.C."/>
        </authorList>
    </citation>
    <scope>NUCLEOTIDE SEQUENCE [LARGE SCALE GENOMIC DNA]</scope>
    <source>
        <strain evidence="5">ATCC BAA-1237 / DSM 17374 / SPN1</strain>
    </source>
</reference>
<dbReference type="InterPro" id="IPR025246">
    <property type="entry name" value="IS30-like_HTH"/>
</dbReference>
<dbReference type="GO" id="GO:0003676">
    <property type="term" value="F:nucleic acid binding"/>
    <property type="evidence" value="ECO:0007669"/>
    <property type="project" value="InterPro"/>
</dbReference>
<proteinExistence type="predicted"/>
<evidence type="ECO:0000256" key="2">
    <source>
        <dbReference type="SAM" id="MobiDB-lite"/>
    </source>
</evidence>
<dbReference type="Pfam" id="PF13936">
    <property type="entry name" value="HTH_38"/>
    <property type="match status" value="1"/>
</dbReference>
<dbReference type="PANTHER" id="PTHR10948">
    <property type="entry name" value="TRANSPOSASE"/>
    <property type="match status" value="1"/>
</dbReference>
<dbReference type="SUPFAM" id="SSF53098">
    <property type="entry name" value="Ribonuclease H-like"/>
    <property type="match status" value="1"/>
</dbReference>
<dbReference type="eggNOG" id="COG2826">
    <property type="taxonomic scope" value="Bacteria"/>
</dbReference>
<dbReference type="SUPFAM" id="SSF46689">
    <property type="entry name" value="Homeodomain-like"/>
    <property type="match status" value="1"/>
</dbReference>
<dbReference type="GO" id="GO:0015074">
    <property type="term" value="P:DNA integration"/>
    <property type="evidence" value="ECO:0007669"/>
    <property type="project" value="InterPro"/>
</dbReference>
<dbReference type="InterPro" id="IPR036397">
    <property type="entry name" value="RNaseH_sf"/>
</dbReference>
<dbReference type="HOGENOM" id="CLU_046274_0_0_12"/>
<reference evidence="5" key="1">
    <citation type="submission" date="2011-04" db="EMBL/GenBank/DDBJ databases">
        <title>The complete genome of Spirochaeta coccoides DSM 17374.</title>
        <authorList>
            <person name="Lucas S."/>
            <person name="Copeland A."/>
            <person name="Lapidus A."/>
            <person name="Bruce D."/>
            <person name="Goodwin L."/>
            <person name="Pitluck S."/>
            <person name="Peters L."/>
            <person name="Kyrpides N."/>
            <person name="Mavromatis K."/>
            <person name="Pagani I."/>
            <person name="Ivanova N."/>
            <person name="Ovchinnikova G."/>
            <person name="Lu M."/>
            <person name="Detter J.C."/>
            <person name="Tapia R."/>
            <person name="Han C."/>
            <person name="Land M."/>
            <person name="Hauser L."/>
            <person name="Markowitz V."/>
            <person name="Cheng J.-F."/>
            <person name="Hugenholtz P."/>
            <person name="Woyke T."/>
            <person name="Wu D."/>
            <person name="Spring S."/>
            <person name="Schroeder M."/>
            <person name="Brambilla E."/>
            <person name="Klenk H.-P."/>
            <person name="Eisen J.A."/>
        </authorList>
    </citation>
    <scope>NUCLEOTIDE SEQUENCE [LARGE SCALE GENOMIC DNA]</scope>
    <source>
        <strain evidence="5">ATCC BAA-1237 / DSM 17374 / SPN1</strain>
    </source>
</reference>
<dbReference type="Proteomes" id="UP000007939">
    <property type="component" value="Chromosome"/>
</dbReference>
<dbReference type="RefSeq" id="WP_013739360.1">
    <property type="nucleotide sequence ID" value="NC_015436.1"/>
</dbReference>
<evidence type="ECO:0000313" key="5">
    <source>
        <dbReference type="Proteomes" id="UP000007939"/>
    </source>
</evidence>
<dbReference type="GO" id="GO:0005829">
    <property type="term" value="C:cytosol"/>
    <property type="evidence" value="ECO:0007669"/>
    <property type="project" value="TreeGrafter"/>
</dbReference>
<dbReference type="KEGG" id="scc:Spico_0738"/>
<name>F4GLJ4_PARC1</name>
<dbReference type="InterPro" id="IPR012337">
    <property type="entry name" value="RNaseH-like_sf"/>
</dbReference>
<accession>F4GLJ4</accession>
<dbReference type="Gene3D" id="3.30.420.10">
    <property type="entry name" value="Ribonuclease H-like superfamily/Ribonuclease H"/>
    <property type="match status" value="1"/>
</dbReference>
<evidence type="ECO:0000256" key="1">
    <source>
        <dbReference type="ARBA" id="ARBA00023172"/>
    </source>
</evidence>
<organism evidence="4 5">
    <name type="scientific">Parasphaerochaeta coccoides (strain ATCC BAA-1237 / DSM 17374 / SPN1)</name>
    <name type="common">Sphaerochaeta coccoides</name>
    <dbReference type="NCBI Taxonomy" id="760011"/>
    <lineage>
        <taxon>Bacteria</taxon>
        <taxon>Pseudomonadati</taxon>
        <taxon>Spirochaetota</taxon>
        <taxon>Spirochaetia</taxon>
        <taxon>Spirochaetales</taxon>
        <taxon>Sphaerochaetaceae</taxon>
        <taxon>Parasphaerochaeta</taxon>
    </lineage>
</organism>
<evidence type="ECO:0000259" key="3">
    <source>
        <dbReference type="PROSITE" id="PS50994"/>
    </source>
</evidence>